<dbReference type="AlphaFoldDB" id="A0A183BYU6"/>
<evidence type="ECO:0000256" key="5">
    <source>
        <dbReference type="ARBA" id="ARBA00023180"/>
    </source>
</evidence>
<dbReference type="PANTHER" id="PTHR46671:SF7">
    <property type="entry name" value="CORE-2_I-BRANCHING ENZYME"/>
    <property type="match status" value="1"/>
</dbReference>
<evidence type="ECO:0000256" key="1">
    <source>
        <dbReference type="ARBA" id="ARBA00004606"/>
    </source>
</evidence>
<organism evidence="6 7">
    <name type="scientific">Globodera pallida</name>
    <name type="common">Potato cyst nematode worm</name>
    <name type="synonym">Heterodera pallida</name>
    <dbReference type="NCBI Taxonomy" id="36090"/>
    <lineage>
        <taxon>Eukaryota</taxon>
        <taxon>Metazoa</taxon>
        <taxon>Ecdysozoa</taxon>
        <taxon>Nematoda</taxon>
        <taxon>Chromadorea</taxon>
        <taxon>Rhabditida</taxon>
        <taxon>Tylenchina</taxon>
        <taxon>Tylenchomorpha</taxon>
        <taxon>Tylenchoidea</taxon>
        <taxon>Heteroderidae</taxon>
        <taxon>Heteroderinae</taxon>
        <taxon>Globodera</taxon>
    </lineage>
</organism>
<evidence type="ECO:0000256" key="4">
    <source>
        <dbReference type="ARBA" id="ARBA00023136"/>
    </source>
</evidence>
<keyword evidence="2" id="KW-0328">Glycosyltransferase</keyword>
<reference evidence="7" key="3">
    <citation type="submission" date="2016-06" db="UniProtKB">
        <authorList>
            <consortium name="WormBaseParasite"/>
        </authorList>
    </citation>
    <scope>IDENTIFICATION</scope>
</reference>
<dbReference type="InterPro" id="IPR003406">
    <property type="entry name" value="Glyco_trans_14"/>
</dbReference>
<comment type="subcellular location">
    <subcellularLocation>
        <location evidence="1">Membrane</location>
        <topology evidence="1">Single-pass type II membrane protein</topology>
    </subcellularLocation>
</comment>
<evidence type="ECO:0000313" key="6">
    <source>
        <dbReference type="Proteomes" id="UP000050741"/>
    </source>
</evidence>
<dbReference type="InterPro" id="IPR043136">
    <property type="entry name" value="B30.2/SPRY_sf"/>
</dbReference>
<accession>A0A183BYU6</accession>
<keyword evidence="6" id="KW-1185">Reference proteome</keyword>
<evidence type="ECO:0000256" key="2">
    <source>
        <dbReference type="ARBA" id="ARBA00022676"/>
    </source>
</evidence>
<proteinExistence type="predicted"/>
<reference evidence="6" key="1">
    <citation type="submission" date="2013-12" db="EMBL/GenBank/DDBJ databases">
        <authorList>
            <person name="Aslett M."/>
        </authorList>
    </citation>
    <scope>NUCLEOTIDE SEQUENCE [LARGE SCALE GENOMIC DNA]</scope>
    <source>
        <strain evidence="6">Lindley</strain>
    </source>
</reference>
<dbReference type="PANTHER" id="PTHR46671">
    <property type="entry name" value="PROTEIN CBG11221"/>
    <property type="match status" value="1"/>
</dbReference>
<dbReference type="GO" id="GO:0016757">
    <property type="term" value="F:glycosyltransferase activity"/>
    <property type="evidence" value="ECO:0007669"/>
    <property type="project" value="UniProtKB-KW"/>
</dbReference>
<dbReference type="Pfam" id="PF02485">
    <property type="entry name" value="Branch"/>
    <property type="match status" value="1"/>
</dbReference>
<keyword evidence="5" id="KW-0325">Glycoprotein</keyword>
<dbReference type="WBParaSite" id="GPLIN_000578600">
    <property type="protein sequence ID" value="GPLIN_000578600"/>
    <property type="gene ID" value="GPLIN_000578600"/>
</dbReference>
<evidence type="ECO:0000256" key="3">
    <source>
        <dbReference type="ARBA" id="ARBA00022679"/>
    </source>
</evidence>
<keyword evidence="4" id="KW-0472">Membrane</keyword>
<keyword evidence="3" id="KW-0808">Transferase</keyword>
<dbReference type="Proteomes" id="UP000050741">
    <property type="component" value="Unassembled WGS sequence"/>
</dbReference>
<sequence>MAARMIVVLDANIREDRILRLIVIDKSRIEKNLVGNDVTILSEIEIEMAEIEQKFLKNLPTVAASTARKLKIEFLFMRLFKKSLILLTERVYRNDNKEYAQMNWLEKPFSDIANWVLNLTKLENHIPLVDLAILTKIGKNDYPLLEMELAATYSPQNWYCYVIDTNSDAQFKRQIHALSRCFPNILIGDERQMTSAGEGMTEAYLDCLTRLAEPSRKWKYVSLLQNHDTAIKTRTQIIQILRWMKGSNDAEIMNPGIRMNRDMNWTVSALSFFNNSTKMTELSSQNISLSKGSVAATLSRPMVEYVMRELNLTELLKRLNEVGFGRDELLFPTLNSADIIEAPGGASQICIEKGQQVEQMTRAVVWAQYAKECTSNYLRHSVCVLGMEDLAPNLLRALVCWYESLFNRRYFLINSAFRDILTMNLPTQSTSSDSSDRYKLLPHRTLKNLPQNHWNPNDCHQKLHLIRPDCLKILCLEKNGNDFGGCTVRAKSMLSLHCGLFYYEVKIHQGR</sequence>
<dbReference type="Gene3D" id="2.60.120.920">
    <property type="match status" value="1"/>
</dbReference>
<name>A0A183BYU6_GLOPA</name>
<evidence type="ECO:0000313" key="7">
    <source>
        <dbReference type="WBParaSite" id="GPLIN_000578600"/>
    </source>
</evidence>
<reference evidence="6" key="2">
    <citation type="submission" date="2014-05" db="EMBL/GenBank/DDBJ databases">
        <title>The genome and life-stage specific transcriptomes of Globodera pallida elucidate key aspects of plant parasitism by a cyst nematode.</title>
        <authorList>
            <person name="Cotton J.A."/>
            <person name="Lilley C.J."/>
            <person name="Jones L.M."/>
            <person name="Kikuchi T."/>
            <person name="Reid A.J."/>
            <person name="Thorpe P."/>
            <person name="Tsai I.J."/>
            <person name="Beasley H."/>
            <person name="Blok V."/>
            <person name="Cock P.J.A."/>
            <person name="Van den Akker S.E."/>
            <person name="Holroyd N."/>
            <person name="Hunt M."/>
            <person name="Mantelin S."/>
            <person name="Naghra H."/>
            <person name="Pain A."/>
            <person name="Palomares-Rius J.E."/>
            <person name="Zarowiecki M."/>
            <person name="Berriman M."/>
            <person name="Jones J.T."/>
            <person name="Urwin P.E."/>
        </authorList>
    </citation>
    <scope>NUCLEOTIDE SEQUENCE [LARGE SCALE GENOMIC DNA]</scope>
    <source>
        <strain evidence="6">Lindley</strain>
    </source>
</reference>
<protein>
    <submittedName>
        <fullName evidence="7">COR domain-containing protein</fullName>
    </submittedName>
</protein>
<dbReference type="GO" id="GO:0016020">
    <property type="term" value="C:membrane"/>
    <property type="evidence" value="ECO:0007669"/>
    <property type="project" value="UniProtKB-SubCell"/>
</dbReference>